<dbReference type="AlphaFoldDB" id="A0A1B9IZR1"/>
<organism evidence="10 11">
    <name type="scientific">Kwoniella mangroviensis CBS 10435</name>
    <dbReference type="NCBI Taxonomy" id="1331196"/>
    <lineage>
        <taxon>Eukaryota</taxon>
        <taxon>Fungi</taxon>
        <taxon>Dikarya</taxon>
        <taxon>Basidiomycota</taxon>
        <taxon>Agaricomycotina</taxon>
        <taxon>Tremellomycetes</taxon>
        <taxon>Tremellales</taxon>
        <taxon>Cryptococcaceae</taxon>
        <taxon>Kwoniella</taxon>
    </lineage>
</organism>
<proteinExistence type="predicted"/>
<keyword evidence="8" id="KW-1133">Transmembrane helix</keyword>
<dbReference type="GO" id="GO:0034982">
    <property type="term" value="P:mitochondrial protein processing"/>
    <property type="evidence" value="ECO:0007669"/>
    <property type="project" value="TreeGrafter"/>
</dbReference>
<reference evidence="10 11" key="1">
    <citation type="submission" date="2013-07" db="EMBL/GenBank/DDBJ databases">
        <title>The Genome Sequence of Kwoniella mangroviensis CBS10435.</title>
        <authorList>
            <consortium name="The Broad Institute Genome Sequencing Platform"/>
            <person name="Cuomo C."/>
            <person name="Litvintseva A."/>
            <person name="Chen Y."/>
            <person name="Heitman J."/>
            <person name="Sun S."/>
            <person name="Springer D."/>
            <person name="Dromer F."/>
            <person name="Young S.K."/>
            <person name="Zeng Q."/>
            <person name="Gargeya S."/>
            <person name="Fitzgerald M."/>
            <person name="Abouelleil A."/>
            <person name="Alvarado L."/>
            <person name="Berlin A.M."/>
            <person name="Chapman S.B."/>
            <person name="Dewar J."/>
            <person name="Goldberg J."/>
            <person name="Griggs A."/>
            <person name="Gujja S."/>
            <person name="Hansen M."/>
            <person name="Howarth C."/>
            <person name="Imamovic A."/>
            <person name="Larimer J."/>
            <person name="McCowan C."/>
            <person name="Murphy C."/>
            <person name="Pearson M."/>
            <person name="Priest M."/>
            <person name="Roberts A."/>
            <person name="Saif S."/>
            <person name="Shea T."/>
            <person name="Sykes S."/>
            <person name="Wortman J."/>
            <person name="Nusbaum C."/>
            <person name="Birren B."/>
        </authorList>
    </citation>
    <scope>NUCLEOTIDE SEQUENCE [LARGE SCALE GENOMIC DNA]</scope>
    <source>
        <strain evidence="10 11">CBS 10435</strain>
    </source>
</reference>
<dbReference type="InterPro" id="IPR051156">
    <property type="entry name" value="Mito/Outer_Membr_Metalloprot"/>
</dbReference>
<dbReference type="Pfam" id="PF01435">
    <property type="entry name" value="Peptidase_M48"/>
    <property type="match status" value="1"/>
</dbReference>
<feature type="domain" description="Peptidase M48" evidence="9">
    <location>
        <begin position="480"/>
        <end position="730"/>
    </location>
</feature>
<evidence type="ECO:0000313" key="10">
    <source>
        <dbReference type="EMBL" id="OCF60992.1"/>
    </source>
</evidence>
<keyword evidence="5" id="KW-0862">Zinc</keyword>
<evidence type="ECO:0000256" key="6">
    <source>
        <dbReference type="ARBA" id="ARBA00023049"/>
    </source>
</evidence>
<dbReference type="GO" id="GO:0005743">
    <property type="term" value="C:mitochondrial inner membrane"/>
    <property type="evidence" value="ECO:0007669"/>
    <property type="project" value="TreeGrafter"/>
</dbReference>
<feature type="compositionally biased region" description="Low complexity" evidence="7">
    <location>
        <begin position="32"/>
        <end position="42"/>
    </location>
</feature>
<dbReference type="GO" id="GO:0006515">
    <property type="term" value="P:protein quality control for misfolded or incompletely synthesized proteins"/>
    <property type="evidence" value="ECO:0007669"/>
    <property type="project" value="TreeGrafter"/>
</dbReference>
<feature type="transmembrane region" description="Helical" evidence="8">
    <location>
        <begin position="315"/>
        <end position="334"/>
    </location>
</feature>
<keyword evidence="8" id="KW-0812">Transmembrane</keyword>
<evidence type="ECO:0000256" key="2">
    <source>
        <dbReference type="ARBA" id="ARBA00022670"/>
    </source>
</evidence>
<evidence type="ECO:0000256" key="4">
    <source>
        <dbReference type="ARBA" id="ARBA00022801"/>
    </source>
</evidence>
<evidence type="ECO:0000313" key="11">
    <source>
        <dbReference type="Proteomes" id="UP000092583"/>
    </source>
</evidence>
<evidence type="ECO:0000259" key="9">
    <source>
        <dbReference type="Pfam" id="PF01435"/>
    </source>
</evidence>
<feature type="region of interest" description="Disordered" evidence="7">
    <location>
        <begin position="32"/>
        <end position="63"/>
    </location>
</feature>
<evidence type="ECO:0000256" key="5">
    <source>
        <dbReference type="ARBA" id="ARBA00022833"/>
    </source>
</evidence>
<accession>A0A1B9IZR1</accession>
<keyword evidence="2" id="KW-0645">Protease</keyword>
<comment type="cofactor">
    <cofactor evidence="1">
        <name>Zn(2+)</name>
        <dbReference type="ChEBI" id="CHEBI:29105"/>
    </cofactor>
</comment>
<name>A0A1B9IZR1_9TREE</name>
<keyword evidence="8" id="KW-0472">Membrane</keyword>
<gene>
    <name evidence="10" type="ORF">L486_00636</name>
</gene>
<sequence length="753" mass="84902">MFIVRRTRIPRQSSSIYLPTYLNVPTASFTSSPLSSPSASSSKQPYTPRPYNSQSDVKGKGRAIDHDHQTPQVISSGIFGNNPRHSTSHSSTLTSIYTHRRCFHATHRRDAIPLLPASIAILKGTSILTAATAFSRIIISFFPIGTLAAFKMAHAGKWLEKDVVEPKVSEEATEFWKMWCEDEKWISLSKEDAEDFLDSDYDETLGGGMIGKKGQIAYPVPFPYSRFGRGGRHRSFSSSNITSMSPKHMRECARNDDRKVINWIRKGNFFIPPLHPASKVSWEELTASQQGEVEQLRRYWLGLKVFKHWYRISRWFIGIVFGLPFLVLISVYLAGLERVPLTGRWRLILLTPEEEDTISNSLSGSNWYKSVINLLTTAESPAPPIIPPNDWRWNWVQSTLSKLENAILVDCHTLTEDQKVVLKNQLQLQKTNQGDLNPIIAIPPPAYHPIKPRPRVSSRLHSVLPGEKSNSGQEHLEIGPPYNLMLMEKNEENAFSYGFGGKRAGGIVVFTGLLDMILRPKANTSTQSQIQSQVDVQQPISNTSNRGFFSSLFSSPKAAPSNRTPPQPTEEQTLQLACVLAHEMGHLLLSHHLETLSQQQVLWPSVLGLSMDLVRAFIWPFTWFLGPTVNDALANVGRTSTEELADKYGEIGFQYIHEYEADLAGLRILALAGYDPHQALSYFSTSVADLHEIQPIDKSKKDNSWTGSMFKLWTRATHPTPEKRLEAIRDELTRWEKEAEKTKMEEEQGKKGN</sequence>
<keyword evidence="6" id="KW-0482">Metalloprotease</keyword>
<evidence type="ECO:0000256" key="3">
    <source>
        <dbReference type="ARBA" id="ARBA00022723"/>
    </source>
</evidence>
<keyword evidence="3" id="KW-0479">Metal-binding</keyword>
<dbReference type="GO" id="GO:0046872">
    <property type="term" value="F:metal ion binding"/>
    <property type="evidence" value="ECO:0007669"/>
    <property type="project" value="UniProtKB-KW"/>
</dbReference>
<evidence type="ECO:0000256" key="1">
    <source>
        <dbReference type="ARBA" id="ARBA00001947"/>
    </source>
</evidence>
<evidence type="ECO:0000256" key="7">
    <source>
        <dbReference type="SAM" id="MobiDB-lite"/>
    </source>
</evidence>
<dbReference type="Proteomes" id="UP000092583">
    <property type="component" value="Unassembled WGS sequence"/>
</dbReference>
<protein>
    <recommendedName>
        <fullName evidence="9">Peptidase M48 domain-containing protein</fullName>
    </recommendedName>
</protein>
<dbReference type="EMBL" id="KI669459">
    <property type="protein sequence ID" value="OCF60992.1"/>
    <property type="molecule type" value="Genomic_DNA"/>
</dbReference>
<dbReference type="OrthoDB" id="7464992at2759"/>
<evidence type="ECO:0000256" key="8">
    <source>
        <dbReference type="SAM" id="Phobius"/>
    </source>
</evidence>
<dbReference type="PANTHER" id="PTHR22726">
    <property type="entry name" value="METALLOENDOPEPTIDASE OMA1"/>
    <property type="match status" value="1"/>
</dbReference>
<keyword evidence="11" id="KW-1185">Reference proteome</keyword>
<reference evidence="11" key="2">
    <citation type="submission" date="2013-12" db="EMBL/GenBank/DDBJ databases">
        <title>Evolution of pathogenesis and genome organization in the Tremellales.</title>
        <authorList>
            <person name="Cuomo C."/>
            <person name="Litvintseva A."/>
            <person name="Heitman J."/>
            <person name="Chen Y."/>
            <person name="Sun S."/>
            <person name="Springer D."/>
            <person name="Dromer F."/>
            <person name="Young S."/>
            <person name="Zeng Q."/>
            <person name="Chapman S."/>
            <person name="Gujja S."/>
            <person name="Saif S."/>
            <person name="Birren B."/>
        </authorList>
    </citation>
    <scope>NUCLEOTIDE SEQUENCE [LARGE SCALE GENOMIC DNA]</scope>
    <source>
        <strain evidence="11">CBS 10435</strain>
    </source>
</reference>
<dbReference type="GO" id="GO:0004222">
    <property type="term" value="F:metalloendopeptidase activity"/>
    <property type="evidence" value="ECO:0007669"/>
    <property type="project" value="InterPro"/>
</dbReference>
<dbReference type="PANTHER" id="PTHR22726:SF18">
    <property type="entry name" value="PEPTIDASE M48 DOMAIN-CONTAINING PROTEIN"/>
    <property type="match status" value="1"/>
</dbReference>
<dbReference type="InterPro" id="IPR001915">
    <property type="entry name" value="Peptidase_M48"/>
</dbReference>
<keyword evidence="4" id="KW-0378">Hydrolase</keyword>